<dbReference type="SUPFAM" id="SSF50104">
    <property type="entry name" value="Translation proteins SH3-like domain"/>
    <property type="match status" value="1"/>
</dbReference>
<dbReference type="CDD" id="cd06089">
    <property type="entry name" value="KOW_RPL26"/>
    <property type="match status" value="1"/>
</dbReference>
<dbReference type="Pfam" id="PF17136">
    <property type="entry name" value="ribosomal_L24"/>
    <property type="match status" value="1"/>
</dbReference>
<comment type="similarity">
    <text evidence="1 5 6">Belongs to the universal ribosomal protein uL24 family.</text>
</comment>
<evidence type="ECO:0000256" key="6">
    <source>
        <dbReference type="RuleBase" id="RU003477"/>
    </source>
</evidence>
<sequence length="109" mass="11917">MNIKKGDNVYILKGKDRGKSAKVIRVLPKIDSVVVEGMNLHIKHRKPRKANERGQRLSVASPIHGSNVMLVCASCKKPARMRNVIKGNSRARICVKCGVIADSIAVSTT</sequence>
<dbReference type="InterPro" id="IPR005825">
    <property type="entry name" value="Ribosomal_uL24_CS"/>
</dbReference>
<dbReference type="SMART" id="SM00739">
    <property type="entry name" value="KOW"/>
    <property type="match status" value="1"/>
</dbReference>
<evidence type="ECO:0000256" key="3">
    <source>
        <dbReference type="ARBA" id="ARBA00023274"/>
    </source>
</evidence>
<keyword evidence="3 5" id="KW-0687">Ribonucleoprotein</keyword>
<dbReference type="GO" id="GO:0005840">
    <property type="term" value="C:ribosome"/>
    <property type="evidence" value="ECO:0007669"/>
    <property type="project" value="UniProtKB-KW"/>
</dbReference>
<evidence type="ECO:0000256" key="1">
    <source>
        <dbReference type="ARBA" id="ARBA00010618"/>
    </source>
</evidence>
<organism evidence="8 9">
    <name type="scientific">Candidatus Terrybacteria bacterium RIFCSPHIGHO2_01_FULL_43_35</name>
    <dbReference type="NCBI Taxonomy" id="1802361"/>
    <lineage>
        <taxon>Bacteria</taxon>
        <taxon>Candidatus Terryibacteriota</taxon>
    </lineage>
</organism>
<gene>
    <name evidence="5" type="primary">rplX</name>
    <name evidence="8" type="ORF">A2828_03295</name>
</gene>
<dbReference type="InterPro" id="IPR008991">
    <property type="entry name" value="Translation_prot_SH3-like_sf"/>
</dbReference>
<comment type="caution">
    <text evidence="8">The sequence shown here is derived from an EMBL/GenBank/DDBJ whole genome shotgun (WGS) entry which is preliminary data.</text>
</comment>
<dbReference type="AlphaFoldDB" id="A0A1G2PF31"/>
<dbReference type="HAMAP" id="MF_01326_B">
    <property type="entry name" value="Ribosomal_uL24_B"/>
    <property type="match status" value="1"/>
</dbReference>
<dbReference type="PROSITE" id="PS01108">
    <property type="entry name" value="RIBOSOMAL_L24"/>
    <property type="match status" value="1"/>
</dbReference>
<comment type="function">
    <text evidence="5">One of two assembly initiator proteins, it binds directly to the 5'-end of the 23S rRNA, where it nucleates assembly of the 50S subunit.</text>
</comment>
<dbReference type="Gene3D" id="2.30.30.30">
    <property type="match status" value="1"/>
</dbReference>
<protein>
    <recommendedName>
        <fullName evidence="4 5">Large ribosomal subunit protein uL24</fullName>
    </recommendedName>
</protein>
<dbReference type="InterPro" id="IPR057264">
    <property type="entry name" value="Ribosomal_uL24_C"/>
</dbReference>
<accession>A0A1G2PF31</accession>
<evidence type="ECO:0000313" key="8">
    <source>
        <dbReference type="EMBL" id="OHA46211.1"/>
    </source>
</evidence>
<dbReference type="InterPro" id="IPR041988">
    <property type="entry name" value="Ribosomal_uL24_KOW"/>
</dbReference>
<dbReference type="PANTHER" id="PTHR12903">
    <property type="entry name" value="MITOCHONDRIAL RIBOSOMAL PROTEIN L24"/>
    <property type="match status" value="1"/>
</dbReference>
<dbReference type="Pfam" id="PF00467">
    <property type="entry name" value="KOW"/>
    <property type="match status" value="1"/>
</dbReference>
<comment type="function">
    <text evidence="5">One of the proteins that surrounds the polypeptide exit tunnel on the outside of the subunit.</text>
</comment>
<dbReference type="GO" id="GO:0019843">
    <property type="term" value="F:rRNA binding"/>
    <property type="evidence" value="ECO:0007669"/>
    <property type="project" value="UniProtKB-UniRule"/>
</dbReference>
<reference evidence="8 9" key="1">
    <citation type="journal article" date="2016" name="Nat. Commun.">
        <title>Thousands of microbial genomes shed light on interconnected biogeochemical processes in an aquifer system.</title>
        <authorList>
            <person name="Anantharaman K."/>
            <person name="Brown C.T."/>
            <person name="Hug L.A."/>
            <person name="Sharon I."/>
            <person name="Castelle C.J."/>
            <person name="Probst A.J."/>
            <person name="Thomas B.C."/>
            <person name="Singh A."/>
            <person name="Wilkins M.J."/>
            <person name="Karaoz U."/>
            <person name="Brodie E.L."/>
            <person name="Williams K.H."/>
            <person name="Hubbard S.S."/>
            <person name="Banfield J.F."/>
        </authorList>
    </citation>
    <scope>NUCLEOTIDE SEQUENCE [LARGE SCALE GENOMIC DNA]</scope>
</reference>
<comment type="subunit">
    <text evidence="5">Part of the 50S ribosomal subunit.</text>
</comment>
<dbReference type="GO" id="GO:0006412">
    <property type="term" value="P:translation"/>
    <property type="evidence" value="ECO:0007669"/>
    <property type="project" value="UniProtKB-UniRule"/>
</dbReference>
<dbReference type="Proteomes" id="UP000178869">
    <property type="component" value="Unassembled WGS sequence"/>
</dbReference>
<evidence type="ECO:0000256" key="4">
    <source>
        <dbReference type="ARBA" id="ARBA00035206"/>
    </source>
</evidence>
<evidence type="ECO:0000313" key="9">
    <source>
        <dbReference type="Proteomes" id="UP000178869"/>
    </source>
</evidence>
<dbReference type="GO" id="GO:1990904">
    <property type="term" value="C:ribonucleoprotein complex"/>
    <property type="evidence" value="ECO:0007669"/>
    <property type="project" value="UniProtKB-KW"/>
</dbReference>
<keyword evidence="5" id="KW-0694">RNA-binding</keyword>
<evidence type="ECO:0000259" key="7">
    <source>
        <dbReference type="SMART" id="SM00739"/>
    </source>
</evidence>
<name>A0A1G2PF31_9BACT</name>
<evidence type="ECO:0000256" key="2">
    <source>
        <dbReference type="ARBA" id="ARBA00022980"/>
    </source>
</evidence>
<evidence type="ECO:0000256" key="5">
    <source>
        <dbReference type="HAMAP-Rule" id="MF_01326"/>
    </source>
</evidence>
<dbReference type="InterPro" id="IPR003256">
    <property type="entry name" value="Ribosomal_uL24"/>
</dbReference>
<dbReference type="InterPro" id="IPR014722">
    <property type="entry name" value="Rib_uL2_dom2"/>
</dbReference>
<dbReference type="NCBIfam" id="TIGR01079">
    <property type="entry name" value="rplX_bact"/>
    <property type="match status" value="1"/>
</dbReference>
<proteinExistence type="inferred from homology"/>
<feature type="domain" description="KOW" evidence="7">
    <location>
        <begin position="2"/>
        <end position="29"/>
    </location>
</feature>
<dbReference type="InterPro" id="IPR005824">
    <property type="entry name" value="KOW"/>
</dbReference>
<keyword evidence="2 5" id="KW-0689">Ribosomal protein</keyword>
<keyword evidence="5" id="KW-0699">rRNA-binding</keyword>
<dbReference type="EMBL" id="MHSR01000019">
    <property type="protein sequence ID" value="OHA46211.1"/>
    <property type="molecule type" value="Genomic_DNA"/>
</dbReference>
<dbReference type="GO" id="GO:0003735">
    <property type="term" value="F:structural constituent of ribosome"/>
    <property type="evidence" value="ECO:0007669"/>
    <property type="project" value="InterPro"/>
</dbReference>